<protein>
    <recommendedName>
        <fullName evidence="3">Single-stranded DNA-binding protein</fullName>
    </recommendedName>
</protein>
<dbReference type="RefSeq" id="WP_130063237.1">
    <property type="nucleotide sequence ID" value="NZ_RCXA01000018.1"/>
</dbReference>
<reference evidence="1 2" key="1">
    <citation type="journal article" date="2019" name="Nat. Med.">
        <title>A library of human gut bacterial isolates paired with longitudinal multiomics data enables mechanistic microbiome research.</title>
        <authorList>
            <person name="Poyet M."/>
            <person name="Groussin M."/>
            <person name="Gibbons S.M."/>
            <person name="Avila-Pacheco J."/>
            <person name="Jiang X."/>
            <person name="Kearney S.M."/>
            <person name="Perrotta A.R."/>
            <person name="Berdy B."/>
            <person name="Zhao S."/>
            <person name="Lieberman T.D."/>
            <person name="Swanson P.K."/>
            <person name="Smith M."/>
            <person name="Roesemann S."/>
            <person name="Alexander J.E."/>
            <person name="Rich S.A."/>
            <person name="Livny J."/>
            <person name="Vlamakis H."/>
            <person name="Clish C."/>
            <person name="Bullock K."/>
            <person name="Deik A."/>
            <person name="Scott J."/>
            <person name="Pierce K.A."/>
            <person name="Xavier R.J."/>
            <person name="Alm E.J."/>
        </authorList>
    </citation>
    <scope>NUCLEOTIDE SEQUENCE [LARGE SCALE GENOMIC DNA]</scope>
    <source>
        <strain evidence="1 2">BIOML-A1</strain>
    </source>
</reference>
<sequence>MGIYSKLLEIQRSVRALLPNADGNNYKYINGSKVLGIVRPKMDELGVILKTEVLDITNTRQDYTVGRDQRPKSEILSSVKMRFTWIDVESGEKDVCEWSSNGQNDWDKGVGSAMTYGERYFILKYFHIATDEDDVDRLPRHDDAGPASKPTLTDEMLTLDLFEEIIKAKEDAKGANKRLSLIGFLESKYIVDKEMLTKVNVKVTEYYNLTRGK</sequence>
<dbReference type="Pfam" id="PF04404">
    <property type="entry name" value="ERF"/>
    <property type="match status" value="1"/>
</dbReference>
<organism evidence="1 2">
    <name type="scientific">Alistipes finegoldii</name>
    <dbReference type="NCBI Taxonomy" id="214856"/>
    <lineage>
        <taxon>Bacteria</taxon>
        <taxon>Pseudomonadati</taxon>
        <taxon>Bacteroidota</taxon>
        <taxon>Bacteroidia</taxon>
        <taxon>Bacteroidales</taxon>
        <taxon>Rikenellaceae</taxon>
        <taxon>Alistipes</taxon>
    </lineage>
</organism>
<name>A0ABQ6S237_9BACT</name>
<gene>
    <name evidence="1" type="ORF">F2A26_09695</name>
</gene>
<dbReference type="EMBL" id="VVND01000015">
    <property type="protein sequence ID" value="KAA3158805.1"/>
    <property type="molecule type" value="Genomic_DNA"/>
</dbReference>
<evidence type="ECO:0008006" key="3">
    <source>
        <dbReference type="Google" id="ProtNLM"/>
    </source>
</evidence>
<keyword evidence="2" id="KW-1185">Reference proteome</keyword>
<accession>A0ABQ6S237</accession>
<comment type="caution">
    <text evidence="1">The sequence shown here is derived from an EMBL/GenBank/DDBJ whole genome shotgun (WGS) entry which is preliminary data.</text>
</comment>
<evidence type="ECO:0000313" key="2">
    <source>
        <dbReference type="Proteomes" id="UP000324870"/>
    </source>
</evidence>
<dbReference type="InterPro" id="IPR007499">
    <property type="entry name" value="ERF_bacteria_virus"/>
</dbReference>
<evidence type="ECO:0000313" key="1">
    <source>
        <dbReference type="EMBL" id="KAA3158805.1"/>
    </source>
</evidence>
<dbReference type="Proteomes" id="UP000324870">
    <property type="component" value="Unassembled WGS sequence"/>
</dbReference>
<proteinExistence type="predicted"/>